<gene>
    <name evidence="2" type="ORF">JBS370_LOCUS28661</name>
</gene>
<comment type="caution">
    <text evidence="2">The sequence shown here is derived from an EMBL/GenBank/DDBJ whole genome shotgun (WGS) entry which is preliminary data.</text>
</comment>
<dbReference type="Proteomes" id="UP000663836">
    <property type="component" value="Unassembled WGS sequence"/>
</dbReference>
<dbReference type="Gene3D" id="1.10.10.10">
    <property type="entry name" value="Winged helix-like DNA-binding domain superfamily/Winged helix DNA-binding domain"/>
    <property type="match status" value="1"/>
</dbReference>
<evidence type="ECO:0000256" key="1">
    <source>
        <dbReference type="SAM" id="MobiDB-lite"/>
    </source>
</evidence>
<dbReference type="AlphaFoldDB" id="A0A819RLQ7"/>
<organism evidence="2 3">
    <name type="scientific">Rotaria sordida</name>
    <dbReference type="NCBI Taxonomy" id="392033"/>
    <lineage>
        <taxon>Eukaryota</taxon>
        <taxon>Metazoa</taxon>
        <taxon>Spiralia</taxon>
        <taxon>Gnathifera</taxon>
        <taxon>Rotifera</taxon>
        <taxon>Eurotatoria</taxon>
        <taxon>Bdelloidea</taxon>
        <taxon>Philodinida</taxon>
        <taxon>Philodinidae</taxon>
        <taxon>Rotaria</taxon>
    </lineage>
</organism>
<name>A0A819RLQ7_9BILA</name>
<evidence type="ECO:0000313" key="2">
    <source>
        <dbReference type="EMBL" id="CAF4044060.1"/>
    </source>
</evidence>
<sequence>MGKKPIDRFIRAWAVALYNADFNQVDISKELKISRCCVQNAIKKFKNHGHYNDTKRSGHPKKVTGYDIRYLKKLVHGNGRVSAGKITSELNISFPKPVSVVTVRRKMLRFKASVSKKTKARRLQRRQQREILNHLLGNYDTSESDDEINVGRNDYNQSPECESRTLSLNTTSCLPLHELMNYENDEFDNVHSFNDHLLDIDNGTPLFNGSLITVKKAVRQLCSFFTDFNINKRTAVHLLRIIKTLLPKPNRLPTSWKAIMKVLGHVSTSRTTFLCSSCFHRCEKRRYGSKLCQNERCSLKNRTMKSIDIVELVHLDIRSQIQAILVRTQLLLNRKDLYPMMDVCFSEYYQSQSSTTTNRITLIVHTDEAPLVKLSKQSIWSCFASLVELPPPARDYHKNTVILSLWTSKVKPDPDTFLHETIEELKLLINNGTSIFINGQEYEITLRTQYFVSDLPAKALFCKTMNFNGYSACSEYCSTGEWSAENNIVVYPFTRNNLTPRTHSAYLDAAKEAQKKSINSKVVSVGGIKGTFLEAKATFAFLEYFTEQGSNTQQRTASTITVYSERSATTNNENVPGGVSPTSLGEYCLSTSNIIHESKKNGDKNMSNLKHKRRKHSHDETLSTTLLHLSDNTDRESNDSENELPVNDESRGHTNQLSTTAAPTFAGHCVVENNKKSKKKPAKSSSSGVQQLLAFMTKLESQYLRPLLVEQERIEAITKCLSDNKKKIQNVLRKQKMNIALLEVDDKDESTNNQTFLSSLEHKLPDGIVIDLLQKNGIKEHANRYVTSLMDVLFKPEELLVMETKDIPKDERYIMLKGL</sequence>
<dbReference type="InterPro" id="IPR009057">
    <property type="entry name" value="Homeodomain-like_sf"/>
</dbReference>
<proteinExistence type="predicted"/>
<dbReference type="SUPFAM" id="SSF46689">
    <property type="entry name" value="Homeodomain-like"/>
    <property type="match status" value="1"/>
</dbReference>
<evidence type="ECO:0000313" key="3">
    <source>
        <dbReference type="Proteomes" id="UP000663836"/>
    </source>
</evidence>
<accession>A0A819RLQ7</accession>
<dbReference type="InterPro" id="IPR036388">
    <property type="entry name" value="WH-like_DNA-bd_sf"/>
</dbReference>
<protein>
    <submittedName>
        <fullName evidence="2">Uncharacterized protein</fullName>
    </submittedName>
</protein>
<feature type="compositionally biased region" description="Polar residues" evidence="1">
    <location>
        <begin position="653"/>
        <end position="662"/>
    </location>
</feature>
<dbReference type="EMBL" id="CAJOBD010005838">
    <property type="protein sequence ID" value="CAF4044060.1"/>
    <property type="molecule type" value="Genomic_DNA"/>
</dbReference>
<feature type="region of interest" description="Disordered" evidence="1">
    <location>
        <begin position="595"/>
        <end position="666"/>
    </location>
</feature>
<reference evidence="2" key="1">
    <citation type="submission" date="2021-02" db="EMBL/GenBank/DDBJ databases">
        <authorList>
            <person name="Nowell W R."/>
        </authorList>
    </citation>
    <scope>NUCLEOTIDE SEQUENCE</scope>
</reference>